<proteinExistence type="predicted"/>
<keyword evidence="3" id="KW-1185">Reference proteome</keyword>
<reference evidence="2" key="1">
    <citation type="submission" date="2021-01" db="EMBL/GenBank/DDBJ databases">
        <title>Phytophthora aleatoria, a newly-described species from Pinus radiata is distinct from Phytophthora cactorum isolates based on comparative genomics.</title>
        <authorList>
            <person name="Mcdougal R."/>
            <person name="Panda P."/>
            <person name="Williams N."/>
            <person name="Studholme D.J."/>
        </authorList>
    </citation>
    <scope>NUCLEOTIDE SEQUENCE</scope>
    <source>
        <strain evidence="2">NZFS 4037</strain>
    </source>
</reference>
<sequence length="104" mass="11113">MSYAGWSAKKENEEENEQASGVKSAINGSAGNHSQIQSLRVNVPSAHKEIQIRHFADGSSAMERLLPGNVSVKHGSVVVETLVDLSKELSGSMFVRLTGGSLTF</sequence>
<protein>
    <submittedName>
        <fullName evidence="2">Uncharacterized protein</fullName>
    </submittedName>
</protein>
<feature type="region of interest" description="Disordered" evidence="1">
    <location>
        <begin position="1"/>
        <end position="30"/>
    </location>
</feature>
<name>A0A8J5IYJ5_9STRA</name>
<gene>
    <name evidence="2" type="ORF">JG688_00003839</name>
</gene>
<feature type="compositionally biased region" description="Polar residues" evidence="1">
    <location>
        <begin position="18"/>
        <end position="30"/>
    </location>
</feature>
<comment type="caution">
    <text evidence="2">The sequence shown here is derived from an EMBL/GenBank/DDBJ whole genome shotgun (WGS) entry which is preliminary data.</text>
</comment>
<dbReference type="EMBL" id="JAENGY010000125">
    <property type="protein sequence ID" value="KAG6972786.1"/>
    <property type="molecule type" value="Genomic_DNA"/>
</dbReference>
<dbReference type="AlphaFoldDB" id="A0A8J5IYJ5"/>
<accession>A0A8J5IYJ5</accession>
<evidence type="ECO:0000256" key="1">
    <source>
        <dbReference type="SAM" id="MobiDB-lite"/>
    </source>
</evidence>
<dbReference type="Proteomes" id="UP000709295">
    <property type="component" value="Unassembled WGS sequence"/>
</dbReference>
<organism evidence="2 3">
    <name type="scientific">Phytophthora aleatoria</name>
    <dbReference type="NCBI Taxonomy" id="2496075"/>
    <lineage>
        <taxon>Eukaryota</taxon>
        <taxon>Sar</taxon>
        <taxon>Stramenopiles</taxon>
        <taxon>Oomycota</taxon>
        <taxon>Peronosporomycetes</taxon>
        <taxon>Peronosporales</taxon>
        <taxon>Peronosporaceae</taxon>
        <taxon>Phytophthora</taxon>
    </lineage>
</organism>
<evidence type="ECO:0000313" key="3">
    <source>
        <dbReference type="Proteomes" id="UP000709295"/>
    </source>
</evidence>
<evidence type="ECO:0000313" key="2">
    <source>
        <dbReference type="EMBL" id="KAG6972786.1"/>
    </source>
</evidence>